<comment type="caution">
    <text evidence="2">The sequence shown here is derived from an EMBL/GenBank/DDBJ whole genome shotgun (WGS) entry which is preliminary data.</text>
</comment>
<protein>
    <submittedName>
        <fullName evidence="2">DUF3192 domain-containing protein</fullName>
    </submittedName>
</protein>
<keyword evidence="3" id="KW-1185">Reference proteome</keyword>
<dbReference type="Pfam" id="PF11399">
    <property type="entry name" value="DUF3192"/>
    <property type="match status" value="1"/>
</dbReference>
<keyword evidence="1" id="KW-0732">Signal</keyword>
<name>A0A545UIP7_9GAMM</name>
<reference evidence="2 3" key="1">
    <citation type="submission" date="2019-07" db="EMBL/GenBank/DDBJ databases">
        <title>Draft genome for Aliikangiella sp. M105.</title>
        <authorList>
            <person name="Wang G."/>
        </authorList>
    </citation>
    <scope>NUCLEOTIDE SEQUENCE [LARGE SCALE GENOMIC DNA]</scope>
    <source>
        <strain evidence="2 3">M105</strain>
    </source>
</reference>
<evidence type="ECO:0000313" key="3">
    <source>
        <dbReference type="Proteomes" id="UP000315439"/>
    </source>
</evidence>
<sequence length="120" mass="13742">MKNLLNLSLAILLTSSLSGCIIVDRDYDRDSENWRSQQKENREIISDLALQTERSKVLAKLGAPHFSEAFTKEGVEYRVLYYRTQHRHSDGDTTKDETTPLVFKDNKLIGWGQEILASVL</sequence>
<dbReference type="EMBL" id="VIKS01000001">
    <property type="protein sequence ID" value="TQV89339.1"/>
    <property type="molecule type" value="Genomic_DNA"/>
</dbReference>
<accession>A0A545UIP7</accession>
<dbReference type="OrthoDB" id="6399368at2"/>
<gene>
    <name evidence="2" type="ORF">FLL46_00195</name>
</gene>
<dbReference type="RefSeq" id="WP_142891403.1">
    <property type="nucleotide sequence ID" value="NZ_ML660160.1"/>
</dbReference>
<evidence type="ECO:0000256" key="1">
    <source>
        <dbReference type="ARBA" id="ARBA00022729"/>
    </source>
</evidence>
<dbReference type="AlphaFoldDB" id="A0A545UIP7"/>
<proteinExistence type="predicted"/>
<dbReference type="Gene3D" id="3.30.1450.10">
    <property type="match status" value="1"/>
</dbReference>
<evidence type="ECO:0000313" key="2">
    <source>
        <dbReference type="EMBL" id="TQV89339.1"/>
    </source>
</evidence>
<dbReference type="InterPro" id="IPR021534">
    <property type="entry name" value="DUF3192"/>
</dbReference>
<dbReference type="Proteomes" id="UP000315439">
    <property type="component" value="Unassembled WGS sequence"/>
</dbReference>
<dbReference type="PROSITE" id="PS51257">
    <property type="entry name" value="PROKAR_LIPOPROTEIN"/>
    <property type="match status" value="1"/>
</dbReference>
<dbReference type="InterPro" id="IPR037873">
    <property type="entry name" value="BamE-like"/>
</dbReference>
<organism evidence="2 3">
    <name type="scientific">Aliikangiella coralliicola</name>
    <dbReference type="NCBI Taxonomy" id="2592383"/>
    <lineage>
        <taxon>Bacteria</taxon>
        <taxon>Pseudomonadati</taxon>
        <taxon>Pseudomonadota</taxon>
        <taxon>Gammaproteobacteria</taxon>
        <taxon>Oceanospirillales</taxon>
        <taxon>Pleioneaceae</taxon>
        <taxon>Aliikangiella</taxon>
    </lineage>
</organism>